<dbReference type="Pfam" id="PF07859">
    <property type="entry name" value="Abhydrolase_3"/>
    <property type="match status" value="1"/>
</dbReference>
<proteinExistence type="predicted"/>
<name>A0A0F0KCZ3_9MICO</name>
<dbReference type="InterPro" id="IPR050300">
    <property type="entry name" value="GDXG_lipolytic_enzyme"/>
</dbReference>
<evidence type="ECO:0000256" key="1">
    <source>
        <dbReference type="ARBA" id="ARBA00022801"/>
    </source>
</evidence>
<dbReference type="GO" id="GO:0106435">
    <property type="term" value="F:carboxylesterase activity"/>
    <property type="evidence" value="ECO:0007669"/>
    <property type="project" value="UniProtKB-EC"/>
</dbReference>
<gene>
    <name evidence="3" type="primary">nlhH_3</name>
    <name evidence="3" type="ORF">RN50_03390</name>
</gene>
<dbReference type="Gene3D" id="3.40.50.1820">
    <property type="entry name" value="alpha/beta hydrolase"/>
    <property type="match status" value="1"/>
</dbReference>
<dbReference type="SUPFAM" id="SSF53474">
    <property type="entry name" value="alpha/beta-Hydrolases"/>
    <property type="match status" value="1"/>
</dbReference>
<dbReference type="AlphaFoldDB" id="A0A0F0KCZ3"/>
<dbReference type="PANTHER" id="PTHR48081:SF8">
    <property type="entry name" value="ALPHA_BETA HYDROLASE FOLD-3 DOMAIN-CONTAINING PROTEIN-RELATED"/>
    <property type="match status" value="1"/>
</dbReference>
<dbReference type="EMBL" id="JYIU01000046">
    <property type="protein sequence ID" value="KJL18279.1"/>
    <property type="molecule type" value="Genomic_DNA"/>
</dbReference>
<evidence type="ECO:0000313" key="4">
    <source>
        <dbReference type="Proteomes" id="UP000033572"/>
    </source>
</evidence>
<dbReference type="PATRIC" id="fig|104336.4.peg.3429"/>
<reference evidence="3 4" key="1">
    <citation type="submission" date="2015-02" db="EMBL/GenBank/DDBJ databases">
        <title>Draft genome sequences of ten Microbacterium spp. with emphasis on heavy metal contaminated environments.</title>
        <authorList>
            <person name="Corretto E."/>
        </authorList>
    </citation>
    <scope>NUCLEOTIDE SEQUENCE [LARGE SCALE GENOMIC DNA]</scope>
    <source>
        <strain evidence="3 4">DSM 12966</strain>
    </source>
</reference>
<accession>A0A0F0KCZ3</accession>
<dbReference type="InterPro" id="IPR013094">
    <property type="entry name" value="AB_hydrolase_3"/>
</dbReference>
<dbReference type="GeneID" id="94443792"/>
<dbReference type="Proteomes" id="UP000033572">
    <property type="component" value="Unassembled WGS sequence"/>
</dbReference>
<evidence type="ECO:0000259" key="2">
    <source>
        <dbReference type="Pfam" id="PF07859"/>
    </source>
</evidence>
<dbReference type="RefSeq" id="WP_082069067.1">
    <property type="nucleotide sequence ID" value="NZ_CP031425.1"/>
</dbReference>
<keyword evidence="4" id="KW-1185">Reference proteome</keyword>
<protein>
    <submittedName>
        <fullName evidence="3">Carboxylesterase NlhH</fullName>
        <ecNumber evidence="3">3.1.1.1</ecNumber>
    </submittedName>
</protein>
<keyword evidence="1 3" id="KW-0378">Hydrolase</keyword>
<dbReference type="KEGG" id="mfol:DXT68_05270"/>
<dbReference type="PANTHER" id="PTHR48081">
    <property type="entry name" value="AB HYDROLASE SUPERFAMILY PROTEIN C4A8.06C"/>
    <property type="match status" value="1"/>
</dbReference>
<dbReference type="EC" id="3.1.1.1" evidence="3"/>
<feature type="domain" description="Alpha/beta hydrolase fold-3" evidence="2">
    <location>
        <begin position="97"/>
        <end position="306"/>
    </location>
</feature>
<sequence>MPRPRNGRFRRPTLDDAVARYENRIAPLLAPEPKDPAGRRRVASENDTRVSAALGIVPLDTATRDELVPVDGHPDVRVRVYWPDADPAARGADLPILVYFYGGGFTIAGIDWVSWDARFRQRAHDAGIVLVAVDYAHAPEQRYPTQPEQCWSAFEWVRAHATELGGSPWRIAVGGASSGGDLAAAVTLMNRDRANHPIALQILENPALDLTIGHADMAGIAASMPGVIVRTAGRQLVRQYLGDDAGTARLPYASPLLAASHDGLPPALILTSELDPLRGDGEAYARALSDAGVAVTAVRFIGQTHGSLGCTGLIPAADAAHRLLIAELRTLHSADARRVESAR</sequence>
<comment type="caution">
    <text evidence="3">The sequence shown here is derived from an EMBL/GenBank/DDBJ whole genome shotgun (WGS) entry which is preliminary data.</text>
</comment>
<organism evidence="3 4">
    <name type="scientific">Microbacterium foliorum</name>
    <dbReference type="NCBI Taxonomy" id="104336"/>
    <lineage>
        <taxon>Bacteria</taxon>
        <taxon>Bacillati</taxon>
        <taxon>Actinomycetota</taxon>
        <taxon>Actinomycetes</taxon>
        <taxon>Micrococcales</taxon>
        <taxon>Microbacteriaceae</taxon>
        <taxon>Microbacterium</taxon>
    </lineage>
</organism>
<dbReference type="InterPro" id="IPR029058">
    <property type="entry name" value="AB_hydrolase_fold"/>
</dbReference>
<evidence type="ECO:0000313" key="3">
    <source>
        <dbReference type="EMBL" id="KJL18279.1"/>
    </source>
</evidence>